<dbReference type="EMBL" id="QLYX01000020">
    <property type="protein sequence ID" value="RAY11301.1"/>
    <property type="molecule type" value="Genomic_DNA"/>
</dbReference>
<dbReference type="SUPFAM" id="SSF52218">
    <property type="entry name" value="Flavoproteins"/>
    <property type="match status" value="1"/>
</dbReference>
<dbReference type="GO" id="GO:0010181">
    <property type="term" value="F:FMN binding"/>
    <property type="evidence" value="ECO:0007669"/>
    <property type="project" value="TreeGrafter"/>
</dbReference>
<dbReference type="InterPro" id="IPR029039">
    <property type="entry name" value="Flavoprotein-like_sf"/>
</dbReference>
<dbReference type="Proteomes" id="UP000251891">
    <property type="component" value="Unassembled WGS sequence"/>
</dbReference>
<reference evidence="3 4" key="1">
    <citation type="submission" date="2018-06" db="EMBL/GenBank/DDBJ databases">
        <title>Actinomadura craniellae sp. nov. isolated from marine sponge Craniella sp.</title>
        <authorList>
            <person name="Li L."/>
            <person name="Xu Q.H."/>
            <person name="Lin H.W."/>
            <person name="Lu Y.H."/>
        </authorList>
    </citation>
    <scope>NUCLEOTIDE SEQUENCE [LARGE SCALE GENOMIC DNA]</scope>
    <source>
        <strain evidence="3 4">LHW63021</strain>
    </source>
</reference>
<dbReference type="GO" id="GO:0005829">
    <property type="term" value="C:cytosol"/>
    <property type="evidence" value="ECO:0007669"/>
    <property type="project" value="TreeGrafter"/>
</dbReference>
<dbReference type="AlphaFoldDB" id="A0A365GWU5"/>
<feature type="domain" description="NADPH-dependent FMN reductase-like" evidence="2">
    <location>
        <begin position="6"/>
        <end position="146"/>
    </location>
</feature>
<evidence type="ECO:0000313" key="4">
    <source>
        <dbReference type="Proteomes" id="UP000251891"/>
    </source>
</evidence>
<dbReference type="InterPro" id="IPR050712">
    <property type="entry name" value="NAD(P)H-dep_reductase"/>
</dbReference>
<evidence type="ECO:0000256" key="1">
    <source>
        <dbReference type="SAM" id="MobiDB-lite"/>
    </source>
</evidence>
<comment type="caution">
    <text evidence="3">The sequence shown here is derived from an EMBL/GenBank/DDBJ whole genome shotgun (WGS) entry which is preliminary data.</text>
</comment>
<dbReference type="PANTHER" id="PTHR30543:SF21">
    <property type="entry name" value="NAD(P)H-DEPENDENT FMN REDUCTASE LOT6"/>
    <property type="match status" value="1"/>
</dbReference>
<proteinExistence type="predicted"/>
<dbReference type="GO" id="GO:0016491">
    <property type="term" value="F:oxidoreductase activity"/>
    <property type="evidence" value="ECO:0007669"/>
    <property type="project" value="InterPro"/>
</dbReference>
<name>A0A365GWU5_9ACTN</name>
<feature type="compositionally biased region" description="Polar residues" evidence="1">
    <location>
        <begin position="193"/>
        <end position="209"/>
    </location>
</feature>
<dbReference type="PROSITE" id="PS51257">
    <property type="entry name" value="PROKAR_LIPOPROTEIN"/>
    <property type="match status" value="1"/>
</dbReference>
<keyword evidence="4" id="KW-1185">Reference proteome</keyword>
<dbReference type="OrthoDB" id="9812295at2"/>
<dbReference type="RefSeq" id="WP_111871757.1">
    <property type="nucleotide sequence ID" value="NZ_QLYX01000020.1"/>
</dbReference>
<feature type="region of interest" description="Disordered" evidence="1">
    <location>
        <begin position="188"/>
        <end position="209"/>
    </location>
</feature>
<dbReference type="Pfam" id="PF03358">
    <property type="entry name" value="FMN_red"/>
    <property type="match status" value="1"/>
</dbReference>
<organism evidence="3 4">
    <name type="scientific">Actinomadura craniellae</name>
    <dbReference type="NCBI Taxonomy" id="2231787"/>
    <lineage>
        <taxon>Bacteria</taxon>
        <taxon>Bacillati</taxon>
        <taxon>Actinomycetota</taxon>
        <taxon>Actinomycetes</taxon>
        <taxon>Streptosporangiales</taxon>
        <taxon>Thermomonosporaceae</taxon>
        <taxon>Actinomadura</taxon>
    </lineage>
</organism>
<dbReference type="PANTHER" id="PTHR30543">
    <property type="entry name" value="CHROMATE REDUCTASE"/>
    <property type="match status" value="1"/>
</dbReference>
<dbReference type="Gene3D" id="3.40.50.360">
    <property type="match status" value="1"/>
</dbReference>
<evidence type="ECO:0000259" key="2">
    <source>
        <dbReference type="Pfam" id="PF03358"/>
    </source>
</evidence>
<accession>A0A365GWU5</accession>
<evidence type="ECO:0000313" key="3">
    <source>
        <dbReference type="EMBL" id="RAY11301.1"/>
    </source>
</evidence>
<protein>
    <submittedName>
        <fullName evidence="3">NADPH-dependent FMN reductase</fullName>
    </submittedName>
</protein>
<sequence length="209" mass="22733">MTEDRMRIVIIIGGVQAGRSGHTVANWFASQACRHGELDVDIIDLAKTWLPDVLTDGGDSPPRPVQDLAPWLEAADAFVIVTPEHDRGFPASLKNAIGWYGEVWKAKPVGFVSYGGPAAGLRAVDALKPIFTELHAVSVQEAVFFRDLATQFDGDGHPVDPGTCNTVAKSMLDQLLWWALALREGRSKRPYGSWTSGSTIRTTHQKGTP</sequence>
<gene>
    <name evidence="3" type="ORF">DPM19_31645</name>
</gene>
<dbReference type="InterPro" id="IPR005025">
    <property type="entry name" value="FMN_Rdtase-like_dom"/>
</dbReference>